<feature type="region of interest" description="Disordered" evidence="2">
    <location>
        <begin position="399"/>
        <end position="509"/>
    </location>
</feature>
<reference evidence="4 5" key="1">
    <citation type="submission" date="2024-03" db="EMBL/GenBank/DDBJ databases">
        <title>The Acrasis kona genome and developmental transcriptomes reveal deep origins of eukaryotic multicellular pathways.</title>
        <authorList>
            <person name="Sheikh S."/>
            <person name="Fu C.-J."/>
            <person name="Brown M.W."/>
            <person name="Baldauf S.L."/>
        </authorList>
    </citation>
    <scope>NUCLEOTIDE SEQUENCE [LARGE SCALE GENOMIC DNA]</scope>
    <source>
        <strain evidence="4 5">ATCC MYA-3509</strain>
    </source>
</reference>
<dbReference type="Proteomes" id="UP001431209">
    <property type="component" value="Unassembled WGS sequence"/>
</dbReference>
<accession>A0AAW2Z9S8</accession>
<protein>
    <recommendedName>
        <fullName evidence="3">FHA domain-containing protein</fullName>
    </recommendedName>
</protein>
<gene>
    <name evidence="4" type="ORF">AKO1_001832</name>
</gene>
<keyword evidence="1" id="KW-0175">Coiled coil</keyword>
<feature type="compositionally biased region" description="Polar residues" evidence="2">
    <location>
        <begin position="184"/>
        <end position="194"/>
    </location>
</feature>
<feature type="coiled-coil region" evidence="1">
    <location>
        <begin position="246"/>
        <end position="311"/>
    </location>
</feature>
<dbReference type="EMBL" id="JAOPGA020001203">
    <property type="protein sequence ID" value="KAL0486159.1"/>
    <property type="molecule type" value="Genomic_DNA"/>
</dbReference>
<dbReference type="Pfam" id="PF00498">
    <property type="entry name" value="FHA"/>
    <property type="match status" value="1"/>
</dbReference>
<dbReference type="InterPro" id="IPR000253">
    <property type="entry name" value="FHA_dom"/>
</dbReference>
<feature type="compositionally biased region" description="Low complexity" evidence="2">
    <location>
        <begin position="119"/>
        <end position="135"/>
    </location>
</feature>
<organism evidence="4 5">
    <name type="scientific">Acrasis kona</name>
    <dbReference type="NCBI Taxonomy" id="1008807"/>
    <lineage>
        <taxon>Eukaryota</taxon>
        <taxon>Discoba</taxon>
        <taxon>Heterolobosea</taxon>
        <taxon>Tetramitia</taxon>
        <taxon>Eutetramitia</taxon>
        <taxon>Acrasidae</taxon>
        <taxon>Acrasis</taxon>
    </lineage>
</organism>
<keyword evidence="5" id="KW-1185">Reference proteome</keyword>
<dbReference type="AlphaFoldDB" id="A0AAW2Z9S8"/>
<evidence type="ECO:0000256" key="1">
    <source>
        <dbReference type="SAM" id="Coils"/>
    </source>
</evidence>
<feature type="compositionally biased region" description="Acidic residues" evidence="2">
    <location>
        <begin position="215"/>
        <end position="224"/>
    </location>
</feature>
<evidence type="ECO:0000313" key="4">
    <source>
        <dbReference type="EMBL" id="KAL0486159.1"/>
    </source>
</evidence>
<feature type="compositionally biased region" description="Low complexity" evidence="2">
    <location>
        <begin position="456"/>
        <end position="469"/>
    </location>
</feature>
<feature type="domain" description="FHA" evidence="3">
    <location>
        <begin position="30"/>
        <end position="97"/>
    </location>
</feature>
<feature type="compositionally biased region" description="Polar residues" evidence="2">
    <location>
        <begin position="431"/>
        <end position="447"/>
    </location>
</feature>
<evidence type="ECO:0000313" key="5">
    <source>
        <dbReference type="Proteomes" id="UP001431209"/>
    </source>
</evidence>
<feature type="region of interest" description="Disordered" evidence="2">
    <location>
        <begin position="107"/>
        <end position="224"/>
    </location>
</feature>
<dbReference type="SUPFAM" id="SSF49879">
    <property type="entry name" value="SMAD/FHA domain"/>
    <property type="match status" value="1"/>
</dbReference>
<proteinExistence type="predicted"/>
<evidence type="ECO:0000256" key="2">
    <source>
        <dbReference type="SAM" id="MobiDB-lite"/>
    </source>
</evidence>
<dbReference type="Gene3D" id="2.60.200.20">
    <property type="match status" value="1"/>
</dbReference>
<evidence type="ECO:0000259" key="3">
    <source>
        <dbReference type="Pfam" id="PF00498"/>
    </source>
</evidence>
<comment type="caution">
    <text evidence="4">The sequence shown here is derived from an EMBL/GenBank/DDBJ whole genome shotgun (WGS) entry which is preliminary data.</text>
</comment>
<sequence length="548" mass="61682">MVDYEYGALGLINANNNVYRIVLIGKKGCTFGSKDSTLIIKNVDGIKPTHAEIFVNKKMKQSFIRIQSPDAVALVNNTIVNVNEDVMLRHKDRITIGDPAHKCKHFDFLTHPEGNEPISNQATATNSTNTQPSTPVKSSEQTEKRIDTPHPAYKKQGHPEVPPPQSSQPSHAMKPPVSKRKQSSQDVKIDSSSQAEKKHKPNPPQEPVQAKVEEPTEEESEMDQTLEYDNLKEFNDFGTLSLVEELAEEFSLNEQLEQANKQVKELTSESQTLKEEKEAIQSHLNDLRPKYQALLEAEESAQRKLTDLQKSHQNEINMSKSKEFEMLKSIEDLRYKYTNAQSSTSEAQAKVERMVVEAQTYQERITQLEKELLASKANHSEQRLNALKKLHQEMKVHLEDANETPVSPPSDTSSDKTPTRPRAPPKIPIINGSTLSSFVTNLNGKAKQQNKKKRPSTSVNTNVSNQSTQEDIEQYSQTPPKPVAPKPSGGATPKQTTPKKVHFGDDLDETQLDEELDATEIYQEEEFTDEELIAMLEKEETDKAANRK</sequence>
<name>A0AAW2Z9S8_9EUKA</name>
<dbReference type="InterPro" id="IPR008984">
    <property type="entry name" value="SMAD_FHA_dom_sf"/>
</dbReference>